<dbReference type="GO" id="GO:0000160">
    <property type="term" value="P:phosphorelay signal transduction system"/>
    <property type="evidence" value="ECO:0007669"/>
    <property type="project" value="InterPro"/>
</dbReference>
<name>A0A9X3MSV1_9ACTN</name>
<dbReference type="InterPro" id="IPR016032">
    <property type="entry name" value="Sig_transdc_resp-reg_C-effctor"/>
</dbReference>
<dbReference type="GO" id="GO:0006355">
    <property type="term" value="P:regulation of DNA-templated transcription"/>
    <property type="evidence" value="ECO:0007669"/>
    <property type="project" value="InterPro"/>
</dbReference>
<keyword evidence="4" id="KW-0804">Transcription</keyword>
<evidence type="ECO:0000256" key="5">
    <source>
        <dbReference type="PROSITE-ProRule" id="PRU01091"/>
    </source>
</evidence>
<dbReference type="Gene3D" id="1.10.10.10">
    <property type="entry name" value="Winged helix-like DNA-binding domain superfamily/Winged helix DNA-binding domain"/>
    <property type="match status" value="1"/>
</dbReference>
<comment type="caution">
    <text evidence="7">The sequence shown here is derived from an EMBL/GenBank/DDBJ whole genome shotgun (WGS) entry which is preliminary data.</text>
</comment>
<dbReference type="CDD" id="cd15831">
    <property type="entry name" value="BTAD"/>
    <property type="match status" value="1"/>
</dbReference>
<evidence type="ECO:0000313" key="7">
    <source>
        <dbReference type="EMBL" id="MDA0159038.1"/>
    </source>
</evidence>
<dbReference type="SUPFAM" id="SSF48452">
    <property type="entry name" value="TPR-like"/>
    <property type="match status" value="1"/>
</dbReference>
<keyword evidence="3 5" id="KW-0238">DNA-binding</keyword>
<dbReference type="GO" id="GO:0003677">
    <property type="term" value="F:DNA binding"/>
    <property type="evidence" value="ECO:0007669"/>
    <property type="project" value="UniProtKB-UniRule"/>
</dbReference>
<dbReference type="SMART" id="SM01043">
    <property type="entry name" value="BTAD"/>
    <property type="match status" value="1"/>
</dbReference>
<dbReference type="PANTHER" id="PTHR35807">
    <property type="entry name" value="TRANSCRIPTIONAL REGULATOR REDD-RELATED"/>
    <property type="match status" value="1"/>
</dbReference>
<dbReference type="SUPFAM" id="SSF46894">
    <property type="entry name" value="C-terminal effector domain of the bipartite response regulators"/>
    <property type="match status" value="1"/>
</dbReference>
<evidence type="ECO:0000256" key="3">
    <source>
        <dbReference type="ARBA" id="ARBA00023125"/>
    </source>
</evidence>
<proteinExistence type="inferred from homology"/>
<evidence type="ECO:0000259" key="6">
    <source>
        <dbReference type="PROSITE" id="PS51755"/>
    </source>
</evidence>
<dbReference type="SMART" id="SM00862">
    <property type="entry name" value="Trans_reg_C"/>
    <property type="match status" value="1"/>
</dbReference>
<evidence type="ECO:0000256" key="2">
    <source>
        <dbReference type="ARBA" id="ARBA00023015"/>
    </source>
</evidence>
<dbReference type="InterPro" id="IPR051677">
    <property type="entry name" value="AfsR-DnrI-RedD_regulator"/>
</dbReference>
<dbReference type="EMBL" id="JAPDOD010000001">
    <property type="protein sequence ID" value="MDA0159038.1"/>
    <property type="molecule type" value="Genomic_DNA"/>
</dbReference>
<dbReference type="PROSITE" id="PS51755">
    <property type="entry name" value="OMPR_PHOB"/>
    <property type="match status" value="1"/>
</dbReference>
<dbReference type="Proteomes" id="UP001149140">
    <property type="component" value="Unassembled WGS sequence"/>
</dbReference>
<dbReference type="Pfam" id="PF00486">
    <property type="entry name" value="Trans_reg_C"/>
    <property type="match status" value="1"/>
</dbReference>
<feature type="domain" description="OmpR/PhoB-type" evidence="6">
    <location>
        <begin position="1"/>
        <end position="99"/>
    </location>
</feature>
<evidence type="ECO:0000313" key="8">
    <source>
        <dbReference type="Proteomes" id="UP001149140"/>
    </source>
</evidence>
<organism evidence="7 8">
    <name type="scientific">Solirubrobacter ginsenosidimutans</name>
    <dbReference type="NCBI Taxonomy" id="490573"/>
    <lineage>
        <taxon>Bacteria</taxon>
        <taxon>Bacillati</taxon>
        <taxon>Actinomycetota</taxon>
        <taxon>Thermoleophilia</taxon>
        <taxon>Solirubrobacterales</taxon>
        <taxon>Solirubrobacteraceae</taxon>
        <taxon>Solirubrobacter</taxon>
    </lineage>
</organism>
<feature type="DNA-binding region" description="OmpR/PhoB-type" evidence="5">
    <location>
        <begin position="1"/>
        <end position="99"/>
    </location>
</feature>
<keyword evidence="2" id="KW-0805">Transcription regulation</keyword>
<dbReference type="InterPro" id="IPR036388">
    <property type="entry name" value="WH-like_DNA-bd_sf"/>
</dbReference>
<evidence type="ECO:0000256" key="1">
    <source>
        <dbReference type="ARBA" id="ARBA00005820"/>
    </source>
</evidence>
<reference evidence="7" key="1">
    <citation type="submission" date="2022-10" db="EMBL/GenBank/DDBJ databases">
        <title>The WGS of Solirubrobacter ginsenosidimutans DSM 21036.</title>
        <authorList>
            <person name="Jiang Z."/>
        </authorList>
    </citation>
    <scope>NUCLEOTIDE SEQUENCE</scope>
    <source>
        <strain evidence="7">DSM 21036</strain>
    </source>
</reference>
<dbReference type="Gene3D" id="1.25.40.10">
    <property type="entry name" value="Tetratricopeptide repeat domain"/>
    <property type="match status" value="1"/>
</dbReference>
<dbReference type="RefSeq" id="WP_270037691.1">
    <property type="nucleotide sequence ID" value="NZ_JAPDOD010000001.1"/>
</dbReference>
<gene>
    <name evidence="7" type="ORF">OM076_02075</name>
</gene>
<accession>A0A9X3MSV1</accession>
<sequence>MPVEFGVLGPVVAWDVAGDRIALKGPRHRAVLARLIVARGEVVTVGRIVEDLWVDPPAGATGAIRTFVGDLRVALEPERAPRTPARLLVTDGPGYALRAEAVDAWRFEDAVAAAAALPAKDALTGLIAALEWWRGPAYAEFADEDWARVERSRLTELRLHAVERVAEARLALGRAAEAVPPLDAHVAEHPWREEGWRLLALALYRSGRQGDALAVLRRARTLLSDQLGVDPGPALRALEGDILHHADTADAGVGQVWAQTAAAYDRVVASGARARLEATVGLLRDLAVTGGGGLEAARGQRVAAIAAAEELGDPLLTARVIGAYDVPAIWTRADDPAQAAWIVAAAERTLAALDDTAHEVARARLLATIALESRGTSRARGPAAARQAEAIARRLDDPALLAFALNGTFMQTFARAGLAPERDAIGAELIALATRHDFMSSEVLGHLIRLQARSALGDFAAADRHAAAADRLDERHERPLVAVFTRWYRALRLAATEDAPFTVIEAAYRAAAKGLDGAGMPGLEHGLLPLALLCERVRRGLGAQTDADWGPYEPWARPHVLLARGRRDRAAAALRAVPDPPRDLLLEALWCLTARAAVAVGDRPAMQRAATHLAPAARELAGAGSGLLTAGPVAGHLDALERASR</sequence>
<dbReference type="AlphaFoldDB" id="A0A9X3MSV1"/>
<dbReference type="InterPro" id="IPR001867">
    <property type="entry name" value="OmpR/PhoB-type_DNA-bd"/>
</dbReference>
<dbReference type="InterPro" id="IPR005158">
    <property type="entry name" value="BTAD"/>
</dbReference>
<keyword evidence="8" id="KW-1185">Reference proteome</keyword>
<comment type="similarity">
    <text evidence="1">Belongs to the AfsR/DnrI/RedD regulatory family.</text>
</comment>
<evidence type="ECO:0000256" key="4">
    <source>
        <dbReference type="ARBA" id="ARBA00023163"/>
    </source>
</evidence>
<dbReference type="PANTHER" id="PTHR35807:SF1">
    <property type="entry name" value="TRANSCRIPTIONAL REGULATOR REDD"/>
    <property type="match status" value="1"/>
</dbReference>
<dbReference type="InterPro" id="IPR011990">
    <property type="entry name" value="TPR-like_helical_dom_sf"/>
</dbReference>
<dbReference type="Pfam" id="PF03704">
    <property type="entry name" value="BTAD"/>
    <property type="match status" value="1"/>
</dbReference>
<protein>
    <submittedName>
        <fullName evidence="7">Winged helix-turn-helix domain-containing protein</fullName>
    </submittedName>
</protein>